<organism evidence="1 2">
    <name type="scientific">Staurois parvus</name>
    <dbReference type="NCBI Taxonomy" id="386267"/>
    <lineage>
        <taxon>Eukaryota</taxon>
        <taxon>Metazoa</taxon>
        <taxon>Chordata</taxon>
        <taxon>Craniata</taxon>
        <taxon>Vertebrata</taxon>
        <taxon>Euteleostomi</taxon>
        <taxon>Amphibia</taxon>
        <taxon>Batrachia</taxon>
        <taxon>Anura</taxon>
        <taxon>Neobatrachia</taxon>
        <taxon>Ranoidea</taxon>
        <taxon>Ranidae</taxon>
        <taxon>Staurois</taxon>
    </lineage>
</organism>
<protein>
    <submittedName>
        <fullName evidence="1">Uncharacterized protein</fullName>
    </submittedName>
</protein>
<proteinExistence type="predicted"/>
<name>A0ABN9D6V5_9NEOB</name>
<gene>
    <name evidence="1" type="ORF">SPARVUS_LOCUS6681209</name>
</gene>
<evidence type="ECO:0000313" key="1">
    <source>
        <dbReference type="EMBL" id="CAI9568271.1"/>
    </source>
</evidence>
<keyword evidence="2" id="KW-1185">Reference proteome</keyword>
<dbReference type="Proteomes" id="UP001162483">
    <property type="component" value="Unassembled WGS sequence"/>
</dbReference>
<accession>A0ABN9D6V5</accession>
<dbReference type="EMBL" id="CATNWA010014159">
    <property type="protein sequence ID" value="CAI9568271.1"/>
    <property type="molecule type" value="Genomic_DNA"/>
</dbReference>
<reference evidence="1" key="1">
    <citation type="submission" date="2023-05" db="EMBL/GenBank/DDBJ databases">
        <authorList>
            <person name="Stuckert A."/>
        </authorList>
    </citation>
    <scope>NUCLEOTIDE SEQUENCE</scope>
</reference>
<comment type="caution">
    <text evidence="1">The sequence shown here is derived from an EMBL/GenBank/DDBJ whole genome shotgun (WGS) entry which is preliminary data.</text>
</comment>
<evidence type="ECO:0000313" key="2">
    <source>
        <dbReference type="Proteomes" id="UP001162483"/>
    </source>
</evidence>
<feature type="non-terminal residue" evidence="1">
    <location>
        <position position="1"/>
    </location>
</feature>
<sequence length="63" mass="6993">CQLRHTALDSCAHHSHPEQCAYIEAPTHRPSVKHSQHIVNPLIAPYVNLFLTSAISTVSGLFF</sequence>